<evidence type="ECO:0000256" key="9">
    <source>
        <dbReference type="HAMAP-Rule" id="MF_00344"/>
    </source>
</evidence>
<keyword evidence="8 9" id="KW-0315">Glutamine amidotransferase</keyword>
<dbReference type="NCBIfam" id="TIGR00884">
    <property type="entry name" value="guaA_Cterm"/>
    <property type="match status" value="1"/>
</dbReference>
<evidence type="ECO:0000256" key="2">
    <source>
        <dbReference type="ARBA" id="ARBA00005153"/>
    </source>
</evidence>
<dbReference type="NCBIfam" id="TIGR00888">
    <property type="entry name" value="guaA_Nterm"/>
    <property type="match status" value="1"/>
</dbReference>
<gene>
    <name evidence="9 12" type="primary">guaA</name>
    <name evidence="12" type="ORF">K1Y79_13580</name>
</gene>
<dbReference type="PROSITE" id="PS51273">
    <property type="entry name" value="GATASE_TYPE_1"/>
    <property type="match status" value="1"/>
</dbReference>
<keyword evidence="7 9" id="KW-0067">ATP-binding</keyword>
<evidence type="ECO:0000256" key="1">
    <source>
        <dbReference type="ARBA" id="ARBA00002332"/>
    </source>
</evidence>
<dbReference type="InterPro" id="IPR029062">
    <property type="entry name" value="Class_I_gatase-like"/>
</dbReference>
<dbReference type="Proteomes" id="UP000812961">
    <property type="component" value="Unassembled WGS sequence"/>
</dbReference>
<dbReference type="RefSeq" id="WP_220250615.1">
    <property type="nucleotide sequence ID" value="NZ_JAICCF010000002.1"/>
</dbReference>
<dbReference type="SUPFAM" id="SSF52317">
    <property type="entry name" value="Class I glutamine amidotransferase-like"/>
    <property type="match status" value="1"/>
</dbReference>
<evidence type="ECO:0000256" key="7">
    <source>
        <dbReference type="ARBA" id="ARBA00022840"/>
    </source>
</evidence>
<comment type="catalytic activity">
    <reaction evidence="9">
        <text>XMP + L-glutamine + ATP + H2O = GMP + L-glutamate + AMP + diphosphate + 2 H(+)</text>
        <dbReference type="Rhea" id="RHEA:11680"/>
        <dbReference type="ChEBI" id="CHEBI:15377"/>
        <dbReference type="ChEBI" id="CHEBI:15378"/>
        <dbReference type="ChEBI" id="CHEBI:29985"/>
        <dbReference type="ChEBI" id="CHEBI:30616"/>
        <dbReference type="ChEBI" id="CHEBI:33019"/>
        <dbReference type="ChEBI" id="CHEBI:57464"/>
        <dbReference type="ChEBI" id="CHEBI:58115"/>
        <dbReference type="ChEBI" id="CHEBI:58359"/>
        <dbReference type="ChEBI" id="CHEBI:456215"/>
        <dbReference type="EC" id="6.3.5.2"/>
    </reaction>
</comment>
<evidence type="ECO:0000256" key="8">
    <source>
        <dbReference type="ARBA" id="ARBA00022962"/>
    </source>
</evidence>
<feature type="active site" evidence="9">
    <location>
        <position position="172"/>
    </location>
</feature>
<feature type="active site" evidence="9">
    <location>
        <position position="170"/>
    </location>
</feature>
<name>A0ABS7GFT2_9BACT</name>
<dbReference type="Pfam" id="PF00958">
    <property type="entry name" value="GMP_synt_C"/>
    <property type="match status" value="1"/>
</dbReference>
<keyword evidence="6 9" id="KW-0658">Purine biosynthesis</keyword>
<comment type="caution">
    <text evidence="12">The sequence shown here is derived from an EMBL/GenBank/DDBJ whole genome shotgun (WGS) entry which is preliminary data.</text>
</comment>
<dbReference type="Gene3D" id="3.40.50.880">
    <property type="match status" value="1"/>
</dbReference>
<dbReference type="GO" id="GO:0003922">
    <property type="term" value="F:GMP synthase (glutamine-hydrolyzing) activity"/>
    <property type="evidence" value="ECO:0007669"/>
    <property type="project" value="UniProtKB-EC"/>
</dbReference>
<dbReference type="Gene3D" id="3.30.300.10">
    <property type="match status" value="1"/>
</dbReference>
<evidence type="ECO:0000313" key="12">
    <source>
        <dbReference type="EMBL" id="MBW8685363.1"/>
    </source>
</evidence>
<evidence type="ECO:0000256" key="10">
    <source>
        <dbReference type="PROSITE-ProRule" id="PRU00886"/>
    </source>
</evidence>
<comment type="pathway">
    <text evidence="2 9">Purine metabolism; GMP biosynthesis; GMP from XMP (L-Gln route): step 1/1.</text>
</comment>
<comment type="function">
    <text evidence="1 9">Catalyzes the synthesis of GMP from XMP.</text>
</comment>
<dbReference type="CDD" id="cd01997">
    <property type="entry name" value="GMP_synthase_C"/>
    <property type="match status" value="1"/>
</dbReference>
<dbReference type="InterPro" id="IPR004739">
    <property type="entry name" value="GMP_synth_GATase"/>
</dbReference>
<dbReference type="PANTHER" id="PTHR11922:SF2">
    <property type="entry name" value="GMP SYNTHASE [GLUTAMINE-HYDROLYZING]"/>
    <property type="match status" value="1"/>
</dbReference>
<dbReference type="SUPFAM" id="SSF54810">
    <property type="entry name" value="GMP synthetase C-terminal dimerisation domain"/>
    <property type="match status" value="1"/>
</dbReference>
<dbReference type="InterPro" id="IPR014729">
    <property type="entry name" value="Rossmann-like_a/b/a_fold"/>
</dbReference>
<evidence type="ECO:0000259" key="11">
    <source>
        <dbReference type="PROSITE" id="PS51553"/>
    </source>
</evidence>
<keyword evidence="3 9" id="KW-0436">Ligase</keyword>
<evidence type="ECO:0000256" key="6">
    <source>
        <dbReference type="ARBA" id="ARBA00022755"/>
    </source>
</evidence>
<keyword evidence="4 9" id="KW-0547">Nucleotide-binding</keyword>
<sequence>MTEKILILDFGSQYTQLIARSIRELNIYCEIKPCLAPIQWDDTVKGIILSGSPFSVNDAGAPTVDIAAMAAKVPVLGVCYGAQLTAKVFGGEVAKSSIREYGRAFMEHKSKEDKLLYDISSRSQVWMSHSDTIVKMPEGFEIIAHTDHIPVAAFKSETVAKHPIMGLQFHPEVTHSLEGKQLLRNFLVHICGCTQDWTPAAFVQETIEKIKAQVGDKKVVMALSGGVDSTVAAELIHKAIGSNLYCVFVDNGLLRKNEFETVLDSYKHMGLNVKGVNAKDLFYGELKGVSDPEKKRKIIGRLFIEVFQQEATQLQDISFLGQGTIYPDVIESVSVNGPSVTIKSHHNVGGLPEKMNMGLVEPLRFLFKDEVRRVGREIGISEIFLGRHPFPGPGLAIRILGEITPEKVAMLQEADAVYIDGLREAELYDKVWQAGTILLPVQSVGVMGDERTYEFTVALRAVTSVDGMTADWAHLPYEFLAKMSNDIINKVKGINRVVYDISSKPPATIEWE</sequence>
<reference evidence="12 13" key="1">
    <citation type="submission" date="2021-08" db="EMBL/GenBank/DDBJ databases">
        <title>The genome sequence of Chitinophaga sp. B61.</title>
        <authorList>
            <person name="Zhang X."/>
        </authorList>
    </citation>
    <scope>NUCLEOTIDE SEQUENCE [LARGE SCALE GENOMIC DNA]</scope>
    <source>
        <strain evidence="12 13">B61</strain>
    </source>
</reference>
<dbReference type="PROSITE" id="PS51553">
    <property type="entry name" value="GMPS_ATP_PPASE"/>
    <property type="match status" value="1"/>
</dbReference>
<proteinExistence type="inferred from homology"/>
<dbReference type="CDD" id="cd01742">
    <property type="entry name" value="GATase1_GMP_Synthase"/>
    <property type="match status" value="1"/>
</dbReference>
<evidence type="ECO:0000256" key="3">
    <source>
        <dbReference type="ARBA" id="ARBA00022598"/>
    </source>
</evidence>
<feature type="domain" description="GMPS ATP-PPase" evidence="11">
    <location>
        <begin position="197"/>
        <end position="387"/>
    </location>
</feature>
<evidence type="ECO:0000313" key="13">
    <source>
        <dbReference type="Proteomes" id="UP000812961"/>
    </source>
</evidence>
<dbReference type="InterPro" id="IPR022310">
    <property type="entry name" value="NAD/GMP_synthase"/>
</dbReference>
<comment type="subunit">
    <text evidence="9">Homodimer.</text>
</comment>
<dbReference type="PRINTS" id="PR00096">
    <property type="entry name" value="GATASE"/>
</dbReference>
<dbReference type="InterPro" id="IPR001674">
    <property type="entry name" value="GMP_synth_C"/>
</dbReference>
<dbReference type="Gene3D" id="3.40.50.620">
    <property type="entry name" value="HUPs"/>
    <property type="match status" value="1"/>
</dbReference>
<feature type="binding site" evidence="10">
    <location>
        <begin position="224"/>
        <end position="230"/>
    </location>
    <ligand>
        <name>ATP</name>
        <dbReference type="ChEBI" id="CHEBI:30616"/>
    </ligand>
</feature>
<dbReference type="SUPFAM" id="SSF52402">
    <property type="entry name" value="Adenine nucleotide alpha hydrolases-like"/>
    <property type="match status" value="1"/>
</dbReference>
<dbReference type="NCBIfam" id="NF000848">
    <property type="entry name" value="PRK00074.1"/>
    <property type="match status" value="1"/>
</dbReference>
<evidence type="ECO:0000256" key="5">
    <source>
        <dbReference type="ARBA" id="ARBA00022749"/>
    </source>
</evidence>
<dbReference type="PANTHER" id="PTHR11922">
    <property type="entry name" value="GMP SYNTHASE-RELATED"/>
    <property type="match status" value="1"/>
</dbReference>
<dbReference type="InterPro" id="IPR025777">
    <property type="entry name" value="GMPS_ATP_PPase_dom"/>
</dbReference>
<evidence type="ECO:0000256" key="4">
    <source>
        <dbReference type="ARBA" id="ARBA00022741"/>
    </source>
</evidence>
<dbReference type="HAMAP" id="MF_00344">
    <property type="entry name" value="GMP_synthase"/>
    <property type="match status" value="1"/>
</dbReference>
<organism evidence="12 13">
    <name type="scientific">Chitinophaga rhizophila</name>
    <dbReference type="NCBI Taxonomy" id="2866212"/>
    <lineage>
        <taxon>Bacteria</taxon>
        <taxon>Pseudomonadati</taxon>
        <taxon>Bacteroidota</taxon>
        <taxon>Chitinophagia</taxon>
        <taxon>Chitinophagales</taxon>
        <taxon>Chitinophagaceae</taxon>
        <taxon>Chitinophaga</taxon>
    </lineage>
</organism>
<dbReference type="EC" id="6.3.5.2" evidence="9"/>
<dbReference type="InterPro" id="IPR017926">
    <property type="entry name" value="GATASE"/>
</dbReference>
<accession>A0ABS7GFT2</accession>
<feature type="active site" description="Nucleophile" evidence="9">
    <location>
        <position position="79"/>
    </location>
</feature>
<keyword evidence="13" id="KW-1185">Reference proteome</keyword>
<dbReference type="Pfam" id="PF02540">
    <property type="entry name" value="NAD_synthase"/>
    <property type="match status" value="1"/>
</dbReference>
<dbReference type="EMBL" id="JAICCF010000002">
    <property type="protein sequence ID" value="MBW8685363.1"/>
    <property type="molecule type" value="Genomic_DNA"/>
</dbReference>
<dbReference type="InterPro" id="IPR022955">
    <property type="entry name" value="GMP_synthase"/>
</dbReference>
<keyword evidence="5 9" id="KW-0332">GMP biosynthesis</keyword>
<protein>
    <recommendedName>
        <fullName evidence="9">GMP synthase [glutamine-hydrolyzing]</fullName>
        <ecNumber evidence="9">6.3.5.2</ecNumber>
    </recommendedName>
    <alternativeName>
        <fullName evidence="9">GMP synthetase</fullName>
    </alternativeName>
    <alternativeName>
        <fullName evidence="9">Glutamine amidotransferase</fullName>
    </alternativeName>
</protein>
<dbReference type="Pfam" id="PF00117">
    <property type="entry name" value="GATase"/>
    <property type="match status" value="1"/>
</dbReference>